<reference evidence="16" key="1">
    <citation type="submission" date="2020-05" db="EMBL/GenBank/DDBJ databases">
        <authorList>
            <person name="Wang L."/>
            <person name="Shao Z."/>
        </authorList>
    </citation>
    <scope>NUCLEOTIDE SEQUENCE</scope>
    <source>
        <strain evidence="16">MCCC 1A05776</strain>
    </source>
</reference>
<evidence type="ECO:0000256" key="3">
    <source>
        <dbReference type="ARBA" id="ARBA00008342"/>
    </source>
</evidence>
<feature type="binding site" evidence="13">
    <location>
        <position position="136"/>
    </location>
    <ligand>
        <name>Mg(2+)</name>
        <dbReference type="ChEBI" id="CHEBI:18420"/>
    </ligand>
</feature>
<dbReference type="GO" id="GO:0000287">
    <property type="term" value="F:magnesium ion binding"/>
    <property type="evidence" value="ECO:0007669"/>
    <property type="project" value="InterPro"/>
</dbReference>
<comment type="subunit">
    <text evidence="4">EntB, EntD, EntE, and EntF form a multienzyme complex called enterobactin synthase.</text>
</comment>
<evidence type="ECO:0000256" key="8">
    <source>
        <dbReference type="ARBA" id="ARBA00029894"/>
    </source>
</evidence>
<dbReference type="SUPFAM" id="SSF56214">
    <property type="entry name" value="4'-phosphopantetheinyl transferase"/>
    <property type="match status" value="1"/>
</dbReference>
<comment type="catalytic activity">
    <reaction evidence="10">
        <text>apo-[aryl-carrier protein] + CoA = holo-[aryl-carrier protein] + adenosine 3',5'-bisphosphate + H(+)</text>
        <dbReference type="Rhea" id="RHEA:48404"/>
        <dbReference type="Rhea" id="RHEA-COMP:15903"/>
        <dbReference type="Rhea" id="RHEA-COMP:17557"/>
        <dbReference type="ChEBI" id="CHEBI:15378"/>
        <dbReference type="ChEBI" id="CHEBI:29999"/>
        <dbReference type="ChEBI" id="CHEBI:57287"/>
        <dbReference type="ChEBI" id="CHEBI:58343"/>
        <dbReference type="ChEBI" id="CHEBI:64479"/>
    </reaction>
</comment>
<comment type="caution">
    <text evidence="16">The sequence shown here is derived from an EMBL/GenBank/DDBJ whole genome shotgun (WGS) entry which is preliminary data.</text>
</comment>
<protein>
    <recommendedName>
        <fullName evidence="5">Enterobactin synthase component D</fullName>
    </recommendedName>
    <alternativeName>
        <fullName evidence="8">4'-phosphopantetheinyl transferase EntD</fullName>
    </alternativeName>
    <alternativeName>
        <fullName evidence="9">Enterochelin synthase D</fullName>
    </alternativeName>
</protein>
<sequence length="253" mass="27618">MDSSSSFDDPVIGPFSSDWPWASPLPGTCLVATRFDPARLDEPGAGDAPGERHGVILPPRLHDAIAKRRAEYVAGRLCARHALRLLDGRDATPSMNEDRSPCWPDNCVGAITHSDGWAAALVAHRQVYQGVGLDAERLLNEEQARRLARRVLTAEELVRMETLPSSSVGLMVSATFSLKESLFKALYPLVGRMFHFPAAELMTWQGIGPVRLRLLEDLGNGWTAGREITGMVCLREDKLLSLVALPTADPGEP</sequence>
<proteinExistence type="inferred from homology"/>
<evidence type="ECO:0000256" key="13">
    <source>
        <dbReference type="PIRSR" id="PIRSR603542-2"/>
    </source>
</evidence>
<evidence type="ECO:0000256" key="7">
    <source>
        <dbReference type="ARBA" id="ARBA00023191"/>
    </source>
</evidence>
<dbReference type="GO" id="GO:0009239">
    <property type="term" value="P:enterobactin biosynthetic process"/>
    <property type="evidence" value="ECO:0007669"/>
    <property type="project" value="UniProtKB-KW"/>
</dbReference>
<evidence type="ECO:0000259" key="14">
    <source>
        <dbReference type="Pfam" id="PF01648"/>
    </source>
</evidence>
<dbReference type="Pfam" id="PF01648">
    <property type="entry name" value="ACPS"/>
    <property type="match status" value="1"/>
</dbReference>
<evidence type="ECO:0000313" key="16">
    <source>
        <dbReference type="EMBL" id="MCE8051465.1"/>
    </source>
</evidence>
<evidence type="ECO:0000256" key="5">
    <source>
        <dbReference type="ARBA" id="ARBA00019087"/>
    </source>
</evidence>
<feature type="binding site" evidence="12">
    <location>
        <begin position="112"/>
        <end position="113"/>
    </location>
    <ligand>
        <name>CoA</name>
        <dbReference type="ChEBI" id="CHEBI:57287"/>
    </ligand>
</feature>
<keyword evidence="13" id="KW-0460">Magnesium</keyword>
<dbReference type="GO" id="GO:0009366">
    <property type="term" value="C:enterobactin synthetase complex"/>
    <property type="evidence" value="ECO:0007669"/>
    <property type="project" value="InterPro"/>
</dbReference>
<keyword evidence="7" id="KW-0259">Enterobactin biosynthesis</keyword>
<evidence type="ECO:0000256" key="11">
    <source>
        <dbReference type="ARBA" id="ARBA00049191"/>
    </source>
</evidence>
<evidence type="ECO:0000256" key="1">
    <source>
        <dbReference type="ARBA" id="ARBA00003937"/>
    </source>
</evidence>
<dbReference type="PANTHER" id="PTHR38096:SF1">
    <property type="entry name" value="ENTEROBACTIN SYNTHASE COMPONENT D"/>
    <property type="match status" value="1"/>
</dbReference>
<dbReference type="InterPro" id="IPR003542">
    <property type="entry name" value="Enbac_synth_compD-like"/>
</dbReference>
<evidence type="ECO:0000256" key="2">
    <source>
        <dbReference type="ARBA" id="ARBA00004993"/>
    </source>
</evidence>
<feature type="binding site" evidence="13">
    <location>
        <position position="135"/>
    </location>
    <ligand>
        <name>Mg(2+)</name>
        <dbReference type="ChEBI" id="CHEBI:18420"/>
    </ligand>
</feature>
<dbReference type="GO" id="GO:0005886">
    <property type="term" value="C:plasma membrane"/>
    <property type="evidence" value="ECO:0007669"/>
    <property type="project" value="TreeGrafter"/>
</dbReference>
<evidence type="ECO:0000259" key="15">
    <source>
        <dbReference type="Pfam" id="PF17837"/>
    </source>
</evidence>
<dbReference type="Pfam" id="PF17837">
    <property type="entry name" value="4PPT_N"/>
    <property type="match status" value="1"/>
</dbReference>
<evidence type="ECO:0000256" key="4">
    <source>
        <dbReference type="ARBA" id="ARBA00011503"/>
    </source>
</evidence>
<feature type="binding site" evidence="13">
    <location>
        <position position="134"/>
    </location>
    <ligand>
        <name>Mg(2+)</name>
        <dbReference type="ChEBI" id="CHEBI:18420"/>
    </ligand>
</feature>
<evidence type="ECO:0000256" key="10">
    <source>
        <dbReference type="ARBA" id="ARBA00049176"/>
    </source>
</evidence>
<evidence type="ECO:0000313" key="17">
    <source>
        <dbReference type="Proteomes" id="UP001320178"/>
    </source>
</evidence>
<feature type="domain" description="4'-phosphopantetheinyl transferase N-terminal" evidence="15">
    <location>
        <begin position="62"/>
        <end position="123"/>
    </location>
</feature>
<feature type="domain" description="4'-phosphopantetheinyl transferase" evidence="14">
    <location>
        <begin position="130"/>
        <end position="224"/>
    </location>
</feature>
<reference evidence="16" key="2">
    <citation type="journal article" date="2021" name="Front. Microbiol.">
        <title>Aerobic Denitrification and Heterotrophic Sulfur Oxidation in the Genus Halomonas Revealed by Six Novel Species Characterizations and Genome-Based Analysis.</title>
        <authorList>
            <person name="Wang L."/>
            <person name="Shao Z."/>
        </authorList>
    </citation>
    <scope>NUCLEOTIDE SEQUENCE</scope>
    <source>
        <strain evidence="16">MCCC 1A05776</strain>
    </source>
</reference>
<comment type="pathway">
    <text evidence="2">Siderophore biosynthesis; enterobactin biosynthesis.</text>
</comment>
<comment type="function">
    <text evidence="1">Involved in the biosynthesis of the siderophore enterobactin (enterochelin), which is a macrocyclic trimeric lactone of N-(2,3-dihydroxybenzoyl)-serine. The serine trilactone serves as a scaffolding for the three catechol functionalities that provide hexadentate coordination for the tightly ligated iron(2+) atoms. Plays an essential role in the assembly of the enterobactin by catalyzing the transfer of the 4'-phosphopantetheine (Ppant) moiety from coenzyme A to the apo-domains of both EntB (ArCP domain) and EntF (PCP domain) to yield their holo-forms which make them competent for the activation of 2,3-dihydroxybenzoate (DHB) and L-serine, respectively.</text>
</comment>
<evidence type="ECO:0000256" key="6">
    <source>
        <dbReference type="ARBA" id="ARBA00022679"/>
    </source>
</evidence>
<comment type="similarity">
    <text evidence="3">Belongs to the P-Pant transferase superfamily. EntD family.</text>
</comment>
<dbReference type="InterPro" id="IPR041354">
    <property type="entry name" value="4PPT_N"/>
</dbReference>
<dbReference type="RefSeq" id="WP_234239231.1">
    <property type="nucleotide sequence ID" value="NZ_JABFTS010000003.1"/>
</dbReference>
<comment type="catalytic activity">
    <reaction evidence="11">
        <text>apo-[peptidyl-carrier protein] + CoA = holo-[peptidyl-carrier protein] + adenosine 3',5'-bisphosphate + H(+)</text>
        <dbReference type="Rhea" id="RHEA:46228"/>
        <dbReference type="Rhea" id="RHEA-COMP:11479"/>
        <dbReference type="Rhea" id="RHEA-COMP:11480"/>
        <dbReference type="ChEBI" id="CHEBI:15378"/>
        <dbReference type="ChEBI" id="CHEBI:29999"/>
        <dbReference type="ChEBI" id="CHEBI:57287"/>
        <dbReference type="ChEBI" id="CHEBI:58343"/>
        <dbReference type="ChEBI" id="CHEBI:64479"/>
    </reaction>
</comment>
<evidence type="ECO:0000256" key="12">
    <source>
        <dbReference type="PIRSR" id="PIRSR603542-1"/>
    </source>
</evidence>
<gene>
    <name evidence="16" type="ORF">HOP61_09195</name>
</gene>
<dbReference type="Proteomes" id="UP001320178">
    <property type="component" value="Unassembled WGS sequence"/>
</dbReference>
<feature type="binding site" evidence="12">
    <location>
        <position position="68"/>
    </location>
    <ligand>
        <name>CoA</name>
        <dbReference type="ChEBI" id="CHEBI:57287"/>
    </ligand>
</feature>
<dbReference type="AlphaFoldDB" id="A0AAW4YTJ9"/>
<feature type="binding site" evidence="12">
    <location>
        <position position="180"/>
    </location>
    <ligand>
        <name>CoA</name>
        <dbReference type="ChEBI" id="CHEBI:57287"/>
    </ligand>
</feature>
<keyword evidence="6 16" id="KW-0808">Transferase</keyword>
<dbReference type="Gene3D" id="3.90.470.20">
    <property type="entry name" value="4'-phosphopantetheinyl transferase domain"/>
    <property type="match status" value="1"/>
</dbReference>
<dbReference type="EMBL" id="JABFTS010000003">
    <property type="protein sequence ID" value="MCE8051465.1"/>
    <property type="molecule type" value="Genomic_DNA"/>
</dbReference>
<comment type="cofactor">
    <cofactor evidence="13">
        <name>Mg(2+)</name>
        <dbReference type="ChEBI" id="CHEBI:18420"/>
    </cofactor>
</comment>
<keyword evidence="13" id="KW-0479">Metal-binding</keyword>
<organism evidence="16 17">
    <name type="scientific">Billgrantia desiderata</name>
    <dbReference type="NCBI Taxonomy" id="52021"/>
    <lineage>
        <taxon>Bacteria</taxon>
        <taxon>Pseudomonadati</taxon>
        <taxon>Pseudomonadota</taxon>
        <taxon>Gammaproteobacteria</taxon>
        <taxon>Oceanospirillales</taxon>
        <taxon>Halomonadaceae</taxon>
        <taxon>Billgrantia</taxon>
    </lineage>
</organism>
<dbReference type="InterPro" id="IPR037143">
    <property type="entry name" value="4-PPantetheinyl_Trfase_dom_sf"/>
</dbReference>
<dbReference type="InterPro" id="IPR008278">
    <property type="entry name" value="4-PPantetheinyl_Trfase_dom"/>
</dbReference>
<feature type="binding site" evidence="12">
    <location>
        <position position="76"/>
    </location>
    <ligand>
        <name>CoA</name>
        <dbReference type="ChEBI" id="CHEBI:57287"/>
    </ligand>
</feature>
<evidence type="ECO:0000256" key="9">
    <source>
        <dbReference type="ARBA" id="ARBA00031996"/>
    </source>
</evidence>
<accession>A0AAW4YTJ9</accession>
<dbReference type="PANTHER" id="PTHR38096">
    <property type="entry name" value="ENTEROBACTIN SYNTHASE COMPONENT D"/>
    <property type="match status" value="1"/>
</dbReference>
<name>A0AAW4YTJ9_9GAMM</name>
<dbReference type="PRINTS" id="PR01399">
    <property type="entry name" value="ENTSNTHTASED"/>
</dbReference>
<dbReference type="GO" id="GO:0008897">
    <property type="term" value="F:holo-[acyl-carrier-protein] synthase activity"/>
    <property type="evidence" value="ECO:0007669"/>
    <property type="project" value="InterPro"/>
</dbReference>
<feature type="binding site" evidence="12">
    <location>
        <position position="184"/>
    </location>
    <ligand>
        <name>CoA</name>
        <dbReference type="ChEBI" id="CHEBI:57287"/>
    </ligand>
</feature>
<feature type="binding site" evidence="12">
    <location>
        <position position="134"/>
    </location>
    <ligand>
        <name>CoA</name>
        <dbReference type="ChEBI" id="CHEBI:57287"/>
    </ligand>
</feature>